<dbReference type="Pfam" id="PF13573">
    <property type="entry name" value="SprB"/>
    <property type="match status" value="5"/>
</dbReference>
<dbReference type="InterPro" id="IPR035986">
    <property type="entry name" value="PKD_dom_sf"/>
</dbReference>
<dbReference type="EMBL" id="FXSZ01000003">
    <property type="protein sequence ID" value="SMO52620.1"/>
    <property type="molecule type" value="Genomic_DNA"/>
</dbReference>
<organism evidence="1 2">
    <name type="scientific">Solitalea koreensis</name>
    <dbReference type="NCBI Taxonomy" id="543615"/>
    <lineage>
        <taxon>Bacteria</taxon>
        <taxon>Pseudomonadati</taxon>
        <taxon>Bacteroidota</taxon>
        <taxon>Sphingobacteriia</taxon>
        <taxon>Sphingobacteriales</taxon>
        <taxon>Sphingobacteriaceae</taxon>
        <taxon>Solitalea</taxon>
    </lineage>
</organism>
<evidence type="ECO:0000313" key="2">
    <source>
        <dbReference type="Proteomes" id="UP000315971"/>
    </source>
</evidence>
<dbReference type="InterPro" id="IPR025667">
    <property type="entry name" value="SprB_repeat"/>
</dbReference>
<gene>
    <name evidence="1" type="ORF">SAMN06265350_10376</name>
</gene>
<name>A0A521C1M3_9SPHI</name>
<reference evidence="1 2" key="1">
    <citation type="submission" date="2017-05" db="EMBL/GenBank/DDBJ databases">
        <authorList>
            <person name="Varghese N."/>
            <person name="Submissions S."/>
        </authorList>
    </citation>
    <scope>NUCLEOTIDE SEQUENCE [LARGE SCALE GENOMIC DNA]</scope>
    <source>
        <strain evidence="1 2">DSM 21342</strain>
    </source>
</reference>
<proteinExistence type="predicted"/>
<sequence length="1943" mass="212730">MQPVKRNLRICKWVIVIILLLDFAEGYSQVNTYYTAPCADGCSYTEKFRRRRYIPVYNNKVFVNYENKAGASFTFKDLGKYDDPDNCPYYSVNPYYLYKGNIRDEAFTYPIDAGVFVNGYDRVDIAFDDNGRECNDHTTSTSGNRLYIIWIAVQIPKWVNTGELLTKGICKNIGCVDLYKYLQVNNVMASPSDAFSFYLREEGSPYFNQIDNPSAFNPQAFSSGNYDLFVRKRYDNEPNYESDHVKIKITDFEIAPLNDKYSYCEDEAVQLGFSCVVGDYLMDSEVYWYYRINGGVEKLISNQNGSTVTILKSDLDDEVREGDNIQFAAKILKNNEYYTPVYLIDPDTGQPAIDPDTGEEIVDYYEYHNDSKMYSSNFSNPFIFFPRPKIPQPEFAPPLCAGEQGDIILNDLNGVFTLQLTNQLFGKTYNLDNLSGTGIHLAGMQAVNGEYIAIVSGKWELLLFNKILGNGVCAAAYEVTVPEVPILNNLNAESITTTDEICQTDGTINVNASFNIIPFDNRKIEYRYKPENGNYSAWSGNNQFTGLGSGKYYVEARDQNCPAEVNAFGPILVGDQSFSISPPVVLAPQCSSELASATVSASGTGSFQYKVDNEGYQSSNQFNFISGGEHTFYVKNTENNCEKSVRIDIPSAPLQLLLTASASDVNCYGQNSGSVSLSGAGGTGPYSYSQDNLTYGSADTFSALAAGAHRFYVRDANQCTAFLDVEISQPAAPLQFTRTDLNNPVCFGTSTGSITVSASGGRSPYTFYCDGAEQQTNLLSATYTGKAAGTYTLKVVDSNGCEMNLNEVVVESYPQIITQISAKTDVSCWGGNDGSFTATVESGGSAPFEYSIDNVHFYPNNRFTNLSPQEYKVFVRDAHGCTDSSLIVTVNDGQQLLVKSIQVDSVKCSGEDNGRVMLQVTGSGPNNLRYSTGVVAPQASPLLTGLSAGNHTIHIQDISTGCSIDTLVTIYQPNPLQLKKENQKDYGCYNDPAKGSITVSASGGTIPYRFSLDKGVFSSSPRFDDLASGKHIIEVVDDNNCYDSIHVEIFQPQQLVLSAPLVVGDKCFNANEAQVRVAATGGTPPYTFLKDSEAAFGSSNLFNNLTAGKYIFWVKDANDCMDSIELILQPGFKLKSTISTTTAECSGYPEGTITANVLNSQGPFRYSLIKEGMQLDQNNNGVFAGLISGSYQLQIMDESTGCSIVDTVLVQDKYPLLSFDVVKIQPSSCNASDGQVSLSNIQGGVPPYQFSFADQKNFSQNTQFTGLQNGMYTLFIKDGMGCISEHEISLGSPFSVHYMVEPINCIDNKAKITVDKVEGSPGLNYEYALDNAPFGPEKVFSQLDVGNYVLKIRDIPFTCQAKYTINITNPIQLTLSDAYVENMSCKGNEDGKIALRVKGGKWPYLYSLNGSVFRADSVFTGLSKGSYSFIVKDQMGCELKQTVSVAEPDALSLVADTIINLNCYQSGDGFVKLNAQGGNGHYVFVLDGGNEQNDPVFSGLSAGNHTAVVRDSKGCFAMLQFTLIQPDSLKIMLSSSQAPLCARDHTGLITLSSEGGTGRKQYALDGIHFQSSATFDGLAAGQYVVTVKDERRCTKTLGIDITAPLPLVAQHQVIQEPICHNQCDGLVNVICTGGVQPYSIEWENRPDLLNNFAPQNLCSGSIAFKVTDKNGCQFFGAVTLKNPDSILVNLGPSVTLCTGQIHELDAGYPGSNYTWSSDNGFNSQERTVRITKAGVYHLKVVTRNGCEGQATFLLKTNQDLLKSDFVSSSEVVMGDTVIVVDISNPKPSGLRWEMDGDTSAIKQFNSPTDPVQKLVFVKPGFYGITLYSALGECKSSLSKSIKVVNRSEEITEQLKASDLLIDSYVIYPNPSDGLFQAQVKLKRSADITLQLINIDTGSVIEQKNLTGSATYSVRFEKSELKQGLYLLLLKAGKERKNLRLVRI</sequence>
<evidence type="ECO:0000313" key="1">
    <source>
        <dbReference type="EMBL" id="SMO52620.1"/>
    </source>
</evidence>
<dbReference type="InterPro" id="IPR043504">
    <property type="entry name" value="Peptidase_S1_PA_chymotrypsin"/>
</dbReference>
<dbReference type="OrthoDB" id="1488276at2"/>
<accession>A0A521C1M3</accession>
<dbReference type="Proteomes" id="UP000315971">
    <property type="component" value="Unassembled WGS sequence"/>
</dbReference>
<protein>
    <submittedName>
        <fullName evidence="1">Por secretion system C-terminal sorting domain-containing protein</fullName>
    </submittedName>
</protein>
<dbReference type="Gene3D" id="2.40.10.10">
    <property type="entry name" value="Trypsin-like serine proteases"/>
    <property type="match status" value="1"/>
</dbReference>
<dbReference type="SUPFAM" id="SSF49299">
    <property type="entry name" value="PKD domain"/>
    <property type="match status" value="1"/>
</dbReference>
<keyword evidence="2" id="KW-1185">Reference proteome</keyword>